<dbReference type="InterPro" id="IPR027057">
    <property type="entry name" value="CAXX_Prtase_1"/>
</dbReference>
<gene>
    <name evidence="22" type="ORF">KAF25_003059</name>
</gene>
<evidence type="ECO:0000256" key="3">
    <source>
        <dbReference type="ARBA" id="ARBA00012336"/>
    </source>
</evidence>
<accession>A0A9P7H5Y5</accession>
<keyword evidence="11" id="KW-0482">Metalloprotease</keyword>
<evidence type="ECO:0000256" key="9">
    <source>
        <dbReference type="ARBA" id="ARBA00022833"/>
    </source>
</evidence>
<comment type="similarity">
    <text evidence="2">Belongs to the taxilin family.</text>
</comment>
<evidence type="ECO:0000256" key="5">
    <source>
        <dbReference type="ARBA" id="ARBA00022692"/>
    </source>
</evidence>
<keyword evidence="7" id="KW-0378">Hydrolase</keyword>
<feature type="binding site" evidence="17">
    <location>
        <position position="752"/>
    </location>
    <ligand>
        <name>Zn(2+)</name>
        <dbReference type="ChEBI" id="CHEBI:29105"/>
        <note>catalytic</note>
    </ligand>
</feature>
<comment type="cofactor">
    <cofactor evidence="17">
        <name>Zn(2+)</name>
        <dbReference type="ChEBI" id="CHEBI:29105"/>
    </cofactor>
    <text evidence="17">Binds 1 zinc ion per subunit.</text>
</comment>
<evidence type="ECO:0000259" key="21">
    <source>
        <dbReference type="Pfam" id="PF16491"/>
    </source>
</evidence>
<dbReference type="Proteomes" id="UP000782241">
    <property type="component" value="Unassembled WGS sequence"/>
</dbReference>
<dbReference type="GO" id="GO:0071586">
    <property type="term" value="P:CAAX-box protein processing"/>
    <property type="evidence" value="ECO:0007669"/>
    <property type="project" value="InterPro"/>
</dbReference>
<evidence type="ECO:0000256" key="11">
    <source>
        <dbReference type="ARBA" id="ARBA00023049"/>
    </source>
</evidence>
<feature type="transmembrane region" description="Helical" evidence="19">
    <location>
        <begin position="626"/>
        <end position="644"/>
    </location>
</feature>
<evidence type="ECO:0000313" key="23">
    <source>
        <dbReference type="Proteomes" id="UP000782241"/>
    </source>
</evidence>
<dbReference type="Pfam" id="PF01435">
    <property type="entry name" value="Peptidase_M48"/>
    <property type="match status" value="1"/>
</dbReference>
<dbReference type="GO" id="GO:0019905">
    <property type="term" value="F:syntaxin binding"/>
    <property type="evidence" value="ECO:0007669"/>
    <property type="project" value="InterPro"/>
</dbReference>
<feature type="region of interest" description="Disordered" evidence="18">
    <location>
        <begin position="893"/>
        <end position="918"/>
    </location>
</feature>
<proteinExistence type="inferred from homology"/>
<comment type="similarity">
    <text evidence="14">Belongs to the peptidase M48A family.</text>
</comment>
<dbReference type="InterPro" id="IPR001915">
    <property type="entry name" value="Peptidase_M48"/>
</dbReference>
<feature type="domain" description="Peptidase M48" evidence="20">
    <location>
        <begin position="682"/>
        <end position="885"/>
    </location>
</feature>
<keyword evidence="12 19" id="KW-0472">Membrane</keyword>
<evidence type="ECO:0000259" key="20">
    <source>
        <dbReference type="Pfam" id="PF01435"/>
    </source>
</evidence>
<comment type="caution">
    <text evidence="22">The sequence shown here is derived from an EMBL/GenBank/DDBJ whole genome shotgun (WGS) entry which is preliminary data.</text>
</comment>
<keyword evidence="23" id="KW-1185">Reference proteome</keyword>
<feature type="compositionally biased region" description="Basic and acidic residues" evidence="18">
    <location>
        <begin position="897"/>
        <end position="918"/>
    </location>
</feature>
<evidence type="ECO:0000256" key="18">
    <source>
        <dbReference type="SAM" id="MobiDB-lite"/>
    </source>
</evidence>
<feature type="transmembrane region" description="Helical" evidence="19">
    <location>
        <begin position="650"/>
        <end position="677"/>
    </location>
</feature>
<dbReference type="EMBL" id="JAGPUO010000009">
    <property type="protein sequence ID" value="KAG5660453.1"/>
    <property type="molecule type" value="Genomic_DNA"/>
</dbReference>
<reference evidence="22" key="1">
    <citation type="submission" date="2021-04" db="EMBL/GenBank/DDBJ databases">
        <title>Draft genome of Fusarium avenaceum strain F156N33, isolated from an atmospheric sample in Virginia.</title>
        <authorList>
            <person name="Yang S."/>
            <person name="Vinatzer B.A."/>
            <person name="Coleman J."/>
        </authorList>
    </citation>
    <scope>NUCLEOTIDE SEQUENCE</scope>
    <source>
        <strain evidence="22">F156N33</strain>
    </source>
</reference>
<dbReference type="AlphaFoldDB" id="A0A9P7H5Y5"/>
<keyword evidence="8" id="KW-0256">Endoplasmic reticulum</keyword>
<evidence type="ECO:0000256" key="14">
    <source>
        <dbReference type="ARBA" id="ARBA00060927"/>
    </source>
</evidence>
<evidence type="ECO:0000256" key="2">
    <source>
        <dbReference type="ARBA" id="ARBA00009550"/>
    </source>
</evidence>
<feature type="compositionally biased region" description="Basic and acidic residues" evidence="18">
    <location>
        <begin position="335"/>
        <end position="353"/>
    </location>
</feature>
<evidence type="ECO:0000256" key="8">
    <source>
        <dbReference type="ARBA" id="ARBA00022824"/>
    </source>
</evidence>
<keyword evidence="4" id="KW-0645">Protease</keyword>
<evidence type="ECO:0000256" key="17">
    <source>
        <dbReference type="PIRSR" id="PIRSR627057-2"/>
    </source>
</evidence>
<dbReference type="InterPro" id="IPR032456">
    <property type="entry name" value="Peptidase_M48_N"/>
</dbReference>
<dbReference type="GO" id="GO:0005789">
    <property type="term" value="C:endoplasmic reticulum membrane"/>
    <property type="evidence" value="ECO:0007669"/>
    <property type="project" value="UniProtKB-SubCell"/>
</dbReference>
<evidence type="ECO:0000256" key="6">
    <source>
        <dbReference type="ARBA" id="ARBA00022723"/>
    </source>
</evidence>
<comment type="subcellular location">
    <subcellularLocation>
        <location evidence="1">Endoplasmic reticulum membrane</location>
        <topology evidence="1">Multi-pass membrane protein</topology>
    </subcellularLocation>
</comment>
<dbReference type="GO" id="GO:0004222">
    <property type="term" value="F:metalloendopeptidase activity"/>
    <property type="evidence" value="ECO:0007669"/>
    <property type="project" value="InterPro"/>
</dbReference>
<keyword evidence="9 17" id="KW-0862">Zinc</keyword>
<feature type="domain" description="CAAX prenyl protease 1 N-terminal" evidence="21">
    <location>
        <begin position="495"/>
        <end position="679"/>
    </location>
</feature>
<feature type="transmembrane region" description="Helical" evidence="19">
    <location>
        <begin position="801"/>
        <end position="823"/>
    </location>
</feature>
<evidence type="ECO:0000256" key="15">
    <source>
        <dbReference type="ARBA" id="ARBA00083451"/>
    </source>
</evidence>
<feature type="region of interest" description="Disordered" evidence="18">
    <location>
        <begin position="1"/>
        <end position="39"/>
    </location>
</feature>
<evidence type="ECO:0000313" key="22">
    <source>
        <dbReference type="EMBL" id="KAG5660453.1"/>
    </source>
</evidence>
<evidence type="ECO:0000256" key="12">
    <source>
        <dbReference type="ARBA" id="ARBA00023136"/>
    </source>
</evidence>
<feature type="active site" evidence="16">
    <location>
        <position position="753"/>
    </location>
</feature>
<evidence type="ECO:0000256" key="13">
    <source>
        <dbReference type="ARBA" id="ARBA00044456"/>
    </source>
</evidence>
<name>A0A9P7H5Y5_9HYPO</name>
<evidence type="ECO:0000256" key="19">
    <source>
        <dbReference type="SAM" id="Phobius"/>
    </source>
</evidence>
<evidence type="ECO:0000256" key="10">
    <source>
        <dbReference type="ARBA" id="ARBA00022989"/>
    </source>
</evidence>
<dbReference type="GO" id="GO:0046872">
    <property type="term" value="F:metal ion binding"/>
    <property type="evidence" value="ECO:0007669"/>
    <property type="project" value="UniProtKB-KW"/>
</dbReference>
<keyword evidence="6 17" id="KW-0479">Metal-binding</keyword>
<feature type="region of interest" description="Disordered" evidence="18">
    <location>
        <begin position="334"/>
        <end position="440"/>
    </location>
</feature>
<dbReference type="Pfam" id="PF16491">
    <property type="entry name" value="Peptidase_M48_N"/>
    <property type="match status" value="1"/>
</dbReference>
<comment type="catalytic activity">
    <reaction evidence="13">
        <text>Hydrolyzes the peptide bond -P2-(S-farnesyl or geranylgeranyl)C-P1'-P2'-P3'-COOH where P1' and P2' are amino acids with aliphatic side chains and P3' is any C-terminal residue.</text>
        <dbReference type="EC" id="3.4.24.84"/>
    </reaction>
</comment>
<keyword evidence="10 19" id="KW-1133">Transmembrane helix</keyword>
<feature type="compositionally biased region" description="Acidic residues" evidence="18">
    <location>
        <begin position="390"/>
        <end position="418"/>
    </location>
</feature>
<organism evidence="22 23">
    <name type="scientific">Fusarium avenaceum</name>
    <dbReference type="NCBI Taxonomy" id="40199"/>
    <lineage>
        <taxon>Eukaryota</taxon>
        <taxon>Fungi</taxon>
        <taxon>Dikarya</taxon>
        <taxon>Ascomycota</taxon>
        <taxon>Pezizomycotina</taxon>
        <taxon>Sordariomycetes</taxon>
        <taxon>Hypocreomycetidae</taxon>
        <taxon>Hypocreales</taxon>
        <taxon>Nectriaceae</taxon>
        <taxon>Fusarium</taxon>
        <taxon>Fusarium tricinctum species complex</taxon>
    </lineage>
</organism>
<dbReference type="FunFam" id="3.30.2010.10:FF:000002">
    <property type="entry name" value="CAAX prenyl protease"/>
    <property type="match status" value="1"/>
</dbReference>
<evidence type="ECO:0000256" key="7">
    <source>
        <dbReference type="ARBA" id="ARBA00022801"/>
    </source>
</evidence>
<evidence type="ECO:0000256" key="16">
    <source>
        <dbReference type="PIRSR" id="PIRSR627057-1"/>
    </source>
</evidence>
<dbReference type="PANTHER" id="PTHR10120">
    <property type="entry name" value="CAAX PRENYL PROTEASE 1"/>
    <property type="match status" value="1"/>
</dbReference>
<keyword evidence="5 19" id="KW-0812">Transmembrane</keyword>
<feature type="binding site" evidence="17">
    <location>
        <position position="831"/>
    </location>
    <ligand>
        <name>Zn(2+)</name>
        <dbReference type="ChEBI" id="CHEBI:29105"/>
        <note>catalytic</note>
    </ligand>
</feature>
<dbReference type="InterPro" id="IPR026183">
    <property type="entry name" value="Taxilin_fam"/>
</dbReference>
<dbReference type="CDD" id="cd07343">
    <property type="entry name" value="M48A_Zmpste24p_like"/>
    <property type="match status" value="1"/>
</dbReference>
<feature type="region of interest" description="Disordered" evidence="18">
    <location>
        <begin position="104"/>
        <end position="130"/>
    </location>
</feature>
<evidence type="ECO:0000256" key="1">
    <source>
        <dbReference type="ARBA" id="ARBA00004477"/>
    </source>
</evidence>
<sequence>MPASQLDAPLANGHDSHTHPSPTKKPKGKKAMDNNEATRLLHARISQLEQDAAGEKDQELEIEREVKRANRDLLQQVSKMDNMQKIDHLTKRSSELLADMRRLERENQKNKRRGDNLQKERDASRTELSKTVGLKEKLEKLCRELQRDNNKMKNENKELQTTQKRNNTHWDEKYATLLSKLEGYQEEKDTPKKQVVDMEVDELFRVRFKTFIEQYELRELHFHSLMRTKELEVQYHMARYEREKKNAEGESTKARHLQAQVQAFTKTETELRNQLNVYVDKFKQQVEDTLNNSNDLFLSFRKEMEDMSKKGKRLEKENEALKRQKEAASANIIKMAEDRQDCKKKQEEAEKKTAKLRSIIQQMQEQGRKIPSGMANTVESCYSDSHGGNEGDESNYSEEDGDEEELSEFDDDTEEEPQGNDQGTPVAYGPERPPQPLRSYINNPRFTVLINSTATMDFLQRLARFLDRPLFPWKKLIMGFSVGQYLFESFLTLRQYRVLQKTSPPAVLSKEVSQEVFDKSQAYGRAKAKFEIVNGLYSQVQNIAFMHFDVLPKLWSWTGHLLLKWAPARFTGEISHTIVFVLTFAVISQLLRLPSSLYQTFVLEEKFGFNKQTPKLFITDLVKTQALTFILAPPFLAGFLKIIQKTGNQFFYYLWLFVIALQVFMITIYPVAILPLFNKLSPLEDGELKTKVEALAASLKFPLHELYVIDGSKRSAHSNAYFFGLPWKKHIVIYDTLIEKSEPEEVVAVLAHELGHWKLGHTTSLFGISQAHSFYIFMLFSVFINNHSLYSSFGFLKEHPIIVGFILFSDALAPMDLVINLLMHIVSRKFEFQADAFAKKLGYPEQLARSLLKLQIQNLSTMDADWMYASYHFSHPHLSERLNALGWKGSEGVTEGVTDKSLENEKEGVVKASGRDEL</sequence>
<dbReference type="Pfam" id="PF09728">
    <property type="entry name" value="Taxilin"/>
    <property type="match status" value="1"/>
</dbReference>
<dbReference type="Gene3D" id="3.30.2010.10">
    <property type="entry name" value="Metalloproteases ('zincins'), catalytic domain"/>
    <property type="match status" value="1"/>
</dbReference>
<feature type="binding site" evidence="17">
    <location>
        <position position="756"/>
    </location>
    <ligand>
        <name>Zn(2+)</name>
        <dbReference type="ChEBI" id="CHEBI:29105"/>
        <note>catalytic</note>
    </ligand>
</feature>
<feature type="compositionally biased region" description="Polar residues" evidence="18">
    <location>
        <begin position="374"/>
        <end position="383"/>
    </location>
</feature>
<feature type="active site" description="Proton donor" evidence="16">
    <location>
        <position position="835"/>
    </location>
</feature>
<protein>
    <recommendedName>
        <fullName evidence="3">Ste24 endopeptidase</fullName>
        <ecNumber evidence="3">3.4.24.84</ecNumber>
    </recommendedName>
    <alternativeName>
        <fullName evidence="15">Prenyl protein-specific endoprotease 1</fullName>
    </alternativeName>
</protein>
<evidence type="ECO:0000256" key="4">
    <source>
        <dbReference type="ARBA" id="ARBA00022670"/>
    </source>
</evidence>
<dbReference type="EC" id="3.4.24.84" evidence="3"/>
<feature type="transmembrane region" description="Helical" evidence="19">
    <location>
        <begin position="774"/>
        <end position="795"/>
    </location>
</feature>